<keyword evidence="1" id="KW-0812">Transmembrane</keyword>
<dbReference type="EMBL" id="CBXI010000040">
    <property type="protein sequence ID" value="CDL92063.1"/>
    <property type="molecule type" value="Genomic_DNA"/>
</dbReference>
<feature type="transmembrane region" description="Helical" evidence="1">
    <location>
        <begin position="26"/>
        <end position="44"/>
    </location>
</feature>
<gene>
    <name evidence="2" type="ORF">CTDIVETGP_2133</name>
</gene>
<dbReference type="GeneID" id="29420745"/>
<proteinExistence type="predicted"/>
<dbReference type="RefSeq" id="WP_017894999.1">
    <property type="nucleotide sequence ID" value="NZ_CBXI010000040.1"/>
</dbReference>
<evidence type="ECO:0000256" key="1">
    <source>
        <dbReference type="SAM" id="Phobius"/>
    </source>
</evidence>
<organism evidence="2 3">
    <name type="scientific">Clostridium tyrobutyricum DIVETGP</name>
    <dbReference type="NCBI Taxonomy" id="1408889"/>
    <lineage>
        <taxon>Bacteria</taxon>
        <taxon>Bacillati</taxon>
        <taxon>Bacillota</taxon>
        <taxon>Clostridia</taxon>
        <taxon>Eubacteriales</taxon>
        <taxon>Clostridiaceae</taxon>
        <taxon>Clostridium</taxon>
    </lineage>
</organism>
<feature type="transmembrane region" description="Helical" evidence="1">
    <location>
        <begin position="108"/>
        <end position="130"/>
    </location>
</feature>
<protein>
    <recommendedName>
        <fullName evidence="4">DUF2178 domain-containing protein</fullName>
    </recommendedName>
</protein>
<dbReference type="InterPro" id="IPR019235">
    <property type="entry name" value="DUF2178_TM"/>
</dbReference>
<reference evidence="2" key="1">
    <citation type="journal article" date="2015" name="Genome Announc.">
        <title>Draft Genome Sequence of Clostridium tyrobutyricum Strain DIVETGP, Isolated from Cow's Milk for Grana Padano Production.</title>
        <authorList>
            <person name="Soggiu A."/>
            <person name="Piras C."/>
            <person name="Gaiarsa S."/>
            <person name="Sassera D."/>
            <person name="Roncada P."/>
            <person name="Bendixen E."/>
            <person name="Brasca M."/>
            <person name="Bonizzi L."/>
        </authorList>
    </citation>
    <scope>NUCLEOTIDE SEQUENCE [LARGE SCALE GENOMIC DNA]</scope>
    <source>
        <strain evidence="2">DIVETGP</strain>
    </source>
</reference>
<accession>W6N606</accession>
<dbReference type="Proteomes" id="UP000019482">
    <property type="component" value="Unassembled WGS sequence"/>
</dbReference>
<keyword evidence="3" id="KW-1185">Reference proteome</keyword>
<keyword evidence="1" id="KW-1133">Transmembrane helix</keyword>
<evidence type="ECO:0008006" key="4">
    <source>
        <dbReference type="Google" id="ProtNLM"/>
    </source>
</evidence>
<dbReference type="Pfam" id="PF09946">
    <property type="entry name" value="DUF2178"/>
    <property type="match status" value="1"/>
</dbReference>
<feature type="transmembrane region" description="Helical" evidence="1">
    <location>
        <begin position="136"/>
        <end position="155"/>
    </location>
</feature>
<dbReference type="AlphaFoldDB" id="W6N606"/>
<sequence length="159" mass="17961">MKFLFFSSKVNNNEDYKKVIKLRMKVQIILFAIGISTLIFALLAKNIWTVKISDHMLGVYTGVGGGIMGASIAQWIKNKLILADDKKLKKSRLNNTDERIQEISKKSFRAAAIVLLISLYVTGLIGGLFYPVLVEVLFGMVCIFLIIYLVAYKVYDRSM</sequence>
<feature type="transmembrane region" description="Helical" evidence="1">
    <location>
        <begin position="56"/>
        <end position="76"/>
    </location>
</feature>
<evidence type="ECO:0000313" key="2">
    <source>
        <dbReference type="EMBL" id="CDL92063.1"/>
    </source>
</evidence>
<evidence type="ECO:0000313" key="3">
    <source>
        <dbReference type="Proteomes" id="UP000019482"/>
    </source>
</evidence>
<name>W6N606_CLOTY</name>
<dbReference type="OrthoDB" id="2049764at2"/>
<keyword evidence="1" id="KW-0472">Membrane</keyword>
<comment type="caution">
    <text evidence="2">The sequence shown here is derived from an EMBL/GenBank/DDBJ whole genome shotgun (WGS) entry which is preliminary data.</text>
</comment>